<dbReference type="GO" id="GO:0046872">
    <property type="term" value="F:metal ion binding"/>
    <property type="evidence" value="ECO:0007669"/>
    <property type="project" value="UniProtKB-KW"/>
</dbReference>
<evidence type="ECO:0000256" key="15">
    <source>
        <dbReference type="PIRSR" id="PIRSR604294-1"/>
    </source>
</evidence>
<keyword evidence="6" id="KW-0937">Abscisic acid biosynthesis</keyword>
<dbReference type="EMBL" id="AYRZ02000003">
    <property type="protein sequence ID" value="PHT86993.1"/>
    <property type="molecule type" value="Genomic_DNA"/>
</dbReference>
<evidence type="ECO:0000256" key="8">
    <source>
        <dbReference type="ARBA" id="ARBA00022964"/>
    </source>
</evidence>
<evidence type="ECO:0000256" key="13">
    <source>
        <dbReference type="ARBA" id="ARBA00039007"/>
    </source>
</evidence>
<feature type="binding site" evidence="15">
    <location>
        <position position="71"/>
    </location>
    <ligand>
        <name>Fe cation</name>
        <dbReference type="ChEBI" id="CHEBI:24875"/>
        <note>catalytic</note>
    </ligand>
</feature>
<evidence type="ECO:0000256" key="6">
    <source>
        <dbReference type="ARBA" id="ARBA00022865"/>
    </source>
</evidence>
<keyword evidence="17" id="KW-1185">Reference proteome</keyword>
<organism evidence="16 17">
    <name type="scientific">Capsicum annuum</name>
    <name type="common">Capsicum pepper</name>
    <dbReference type="NCBI Taxonomy" id="4072"/>
    <lineage>
        <taxon>Eukaryota</taxon>
        <taxon>Viridiplantae</taxon>
        <taxon>Streptophyta</taxon>
        <taxon>Embryophyta</taxon>
        <taxon>Tracheophyta</taxon>
        <taxon>Spermatophyta</taxon>
        <taxon>Magnoliopsida</taxon>
        <taxon>eudicotyledons</taxon>
        <taxon>Gunneridae</taxon>
        <taxon>Pentapetalae</taxon>
        <taxon>asterids</taxon>
        <taxon>lamiids</taxon>
        <taxon>Solanales</taxon>
        <taxon>Solanaceae</taxon>
        <taxon>Solanoideae</taxon>
        <taxon>Capsiceae</taxon>
        <taxon>Capsicum</taxon>
    </lineage>
</organism>
<keyword evidence="10 15" id="KW-0408">Iron</keyword>
<comment type="caution">
    <text evidence="16">The sequence shown here is derived from an EMBL/GenBank/DDBJ whole genome shotgun (WGS) entry which is preliminary data.</text>
</comment>
<evidence type="ECO:0000256" key="7">
    <source>
        <dbReference type="ARBA" id="ARBA00022946"/>
    </source>
</evidence>
<gene>
    <name evidence="16" type="ORF">T459_09099</name>
</gene>
<keyword evidence="8 16" id="KW-0223">Dioxygenase</keyword>
<evidence type="ECO:0000313" key="17">
    <source>
        <dbReference type="Proteomes" id="UP000222542"/>
    </source>
</evidence>
<reference evidence="16 17" key="1">
    <citation type="journal article" date="2014" name="Nat. Genet.">
        <title>Genome sequence of the hot pepper provides insights into the evolution of pungency in Capsicum species.</title>
        <authorList>
            <person name="Kim S."/>
            <person name="Park M."/>
            <person name="Yeom S.I."/>
            <person name="Kim Y.M."/>
            <person name="Lee J.M."/>
            <person name="Lee H.A."/>
            <person name="Seo E."/>
            <person name="Choi J."/>
            <person name="Cheong K."/>
            <person name="Kim K.T."/>
            <person name="Jung K."/>
            <person name="Lee G.W."/>
            <person name="Oh S.K."/>
            <person name="Bae C."/>
            <person name="Kim S.B."/>
            <person name="Lee H.Y."/>
            <person name="Kim S.Y."/>
            <person name="Kim M.S."/>
            <person name="Kang B.C."/>
            <person name="Jo Y.D."/>
            <person name="Yang H.B."/>
            <person name="Jeong H.J."/>
            <person name="Kang W.H."/>
            <person name="Kwon J.K."/>
            <person name="Shin C."/>
            <person name="Lim J.Y."/>
            <person name="Park J.H."/>
            <person name="Huh J.H."/>
            <person name="Kim J.S."/>
            <person name="Kim B.D."/>
            <person name="Cohen O."/>
            <person name="Paran I."/>
            <person name="Suh M.C."/>
            <person name="Lee S.B."/>
            <person name="Kim Y.K."/>
            <person name="Shin Y."/>
            <person name="Noh S.J."/>
            <person name="Park J."/>
            <person name="Seo Y.S."/>
            <person name="Kwon S.Y."/>
            <person name="Kim H.A."/>
            <person name="Park J.M."/>
            <person name="Kim H.J."/>
            <person name="Choi S.B."/>
            <person name="Bosland P.W."/>
            <person name="Reeves G."/>
            <person name="Jo S.H."/>
            <person name="Lee B.W."/>
            <person name="Cho H.T."/>
            <person name="Choi H.S."/>
            <person name="Lee M.S."/>
            <person name="Yu Y."/>
            <person name="Do Choi Y."/>
            <person name="Park B.S."/>
            <person name="van Deynze A."/>
            <person name="Ashrafi H."/>
            <person name="Hill T."/>
            <person name="Kim W.T."/>
            <person name="Pai H.S."/>
            <person name="Ahn H.K."/>
            <person name="Yeam I."/>
            <person name="Giovannoni J.J."/>
            <person name="Rose J.K."/>
            <person name="Sorensen I."/>
            <person name="Lee S.J."/>
            <person name="Kim R.W."/>
            <person name="Choi I.Y."/>
            <person name="Choi B.S."/>
            <person name="Lim J.S."/>
            <person name="Lee Y.H."/>
            <person name="Choi D."/>
        </authorList>
    </citation>
    <scope>NUCLEOTIDE SEQUENCE [LARGE SCALE GENOMIC DNA]</scope>
    <source>
        <strain evidence="17">cv. CM334</strain>
    </source>
</reference>
<evidence type="ECO:0000256" key="10">
    <source>
        <dbReference type="ARBA" id="ARBA00023004"/>
    </source>
</evidence>
<comment type="similarity">
    <text evidence="2">Belongs to the carotenoid oxygenase family.</text>
</comment>
<name>A0A2G2ZYD3_CAPAN</name>
<dbReference type="InterPro" id="IPR004294">
    <property type="entry name" value="Carotenoid_Oase"/>
</dbReference>
<sequence>MLFYASGLFGIIDHSKGTGVANAGLVYFNNRLLTMSEDDFPYHVKVTSTSDLTTKGSFYFNGQLKSTMIAHPRLDSILGELFALSYDVIQKLYLKYFRFSKDGEKSNDVEIPVEDPMMMHYFLIIEKFVIILDQQVVFKMSKMTRRGSSVVYDKENVSRFRVLDKYEPWPKVSGFEIVDVFTGEVYKFIYGDNKYGGEPLFLPRDPNCQAEDDGYILAFVHDETEWKSELQIINALTLKLEATVKLPSRVPYGFYGTFINAKDLANQA</sequence>
<dbReference type="Proteomes" id="UP000222542">
    <property type="component" value="Unassembled WGS sequence"/>
</dbReference>
<comment type="cofactor">
    <cofactor evidence="15">
        <name>Fe(2+)</name>
        <dbReference type="ChEBI" id="CHEBI:29033"/>
    </cofactor>
    <text evidence="15">Binds 1 Fe(2+) ion per subunit.</text>
</comment>
<dbReference type="Gramene" id="PHT86993">
    <property type="protein sequence ID" value="PHT86993"/>
    <property type="gene ID" value="T459_09099"/>
</dbReference>
<comment type="catalytic activity">
    <reaction evidence="12">
        <text>9'-cis-neoxanthin + O2 = (3S,5R,6R)-3,5-dihydroxy-6,7-didehydro-5,6-dihydro-12'-apo-beta-caroten-12'-al + 2-cis,4-trans-xanthoxin</text>
        <dbReference type="Rhea" id="RHEA:19677"/>
        <dbReference type="ChEBI" id="CHEBI:15379"/>
        <dbReference type="ChEBI" id="CHEBI:32304"/>
        <dbReference type="ChEBI" id="CHEBI:34596"/>
        <dbReference type="ChEBI" id="CHEBI:35306"/>
        <dbReference type="EC" id="1.13.11.51"/>
    </reaction>
</comment>
<protein>
    <recommendedName>
        <fullName evidence="13">9-cis-epoxycarotenoid dioxygenase</fullName>
        <ecNumber evidence="13">1.13.11.51</ecNumber>
    </recommendedName>
</protein>
<comment type="catalytic activity">
    <reaction evidence="14">
        <text>a 9-cis-epoxycarotenoid + O2 = a 12'-apo-carotenal + 2-cis,4-trans-xanthoxin</text>
        <dbReference type="Rhea" id="RHEA:23328"/>
        <dbReference type="ChEBI" id="CHEBI:15379"/>
        <dbReference type="ChEBI" id="CHEBI:32304"/>
        <dbReference type="ChEBI" id="CHEBI:51972"/>
        <dbReference type="ChEBI" id="CHEBI:51973"/>
        <dbReference type="EC" id="1.13.11.51"/>
    </reaction>
</comment>
<proteinExistence type="inferred from homology"/>
<evidence type="ECO:0000256" key="4">
    <source>
        <dbReference type="ARBA" id="ARBA00022640"/>
    </source>
</evidence>
<evidence type="ECO:0000256" key="12">
    <source>
        <dbReference type="ARBA" id="ARBA00036784"/>
    </source>
</evidence>
<keyword evidence="4" id="KW-0934">Plastid</keyword>
<evidence type="ECO:0000256" key="14">
    <source>
        <dbReference type="ARBA" id="ARBA00048369"/>
    </source>
</evidence>
<evidence type="ECO:0000256" key="5">
    <source>
        <dbReference type="ARBA" id="ARBA00022723"/>
    </source>
</evidence>
<dbReference type="AlphaFoldDB" id="A0A2G2ZYD3"/>
<evidence type="ECO:0000256" key="3">
    <source>
        <dbReference type="ARBA" id="ARBA00022528"/>
    </source>
</evidence>
<dbReference type="PANTHER" id="PTHR10543">
    <property type="entry name" value="BETA-CAROTENE DIOXYGENASE"/>
    <property type="match status" value="1"/>
</dbReference>
<reference evidence="16 17" key="2">
    <citation type="journal article" date="2017" name="Genome Biol.">
        <title>New reference genome sequences of hot pepper reveal the massive evolution of plant disease-resistance genes by retroduplication.</title>
        <authorList>
            <person name="Kim S."/>
            <person name="Park J."/>
            <person name="Yeom S.I."/>
            <person name="Kim Y.M."/>
            <person name="Seo E."/>
            <person name="Kim K.T."/>
            <person name="Kim M.S."/>
            <person name="Lee J.M."/>
            <person name="Cheong K."/>
            <person name="Shin H.S."/>
            <person name="Kim S.B."/>
            <person name="Han K."/>
            <person name="Lee J."/>
            <person name="Park M."/>
            <person name="Lee H.A."/>
            <person name="Lee H.Y."/>
            <person name="Lee Y."/>
            <person name="Oh S."/>
            <person name="Lee J.H."/>
            <person name="Choi E."/>
            <person name="Choi E."/>
            <person name="Lee S.E."/>
            <person name="Jeon J."/>
            <person name="Kim H."/>
            <person name="Choi G."/>
            <person name="Song H."/>
            <person name="Lee J."/>
            <person name="Lee S.C."/>
            <person name="Kwon J.K."/>
            <person name="Lee H.Y."/>
            <person name="Koo N."/>
            <person name="Hong Y."/>
            <person name="Kim R.W."/>
            <person name="Kang W.H."/>
            <person name="Huh J.H."/>
            <person name="Kang B.C."/>
            <person name="Yang T.J."/>
            <person name="Lee Y.H."/>
            <person name="Bennetzen J.L."/>
            <person name="Choi D."/>
        </authorList>
    </citation>
    <scope>NUCLEOTIDE SEQUENCE [LARGE SCALE GENOMIC DNA]</scope>
    <source>
        <strain evidence="17">cv. CM334</strain>
    </source>
</reference>
<dbReference type="Pfam" id="PF03055">
    <property type="entry name" value="RPE65"/>
    <property type="match status" value="2"/>
</dbReference>
<comment type="subcellular location">
    <subcellularLocation>
        <location evidence="1">Plastid</location>
        <location evidence="1">Chloroplast</location>
    </subcellularLocation>
</comment>
<dbReference type="GO" id="GO:0009507">
    <property type="term" value="C:chloroplast"/>
    <property type="evidence" value="ECO:0007669"/>
    <property type="project" value="UniProtKB-SubCell"/>
</dbReference>
<dbReference type="PANTHER" id="PTHR10543:SF26">
    <property type="entry name" value="9-CIS-EPOXYCAROTENOID DIOXYGENASE NCED3, CHLOROPLASTIC"/>
    <property type="match status" value="1"/>
</dbReference>
<keyword evidence="3" id="KW-0150">Chloroplast</keyword>
<keyword evidence="7" id="KW-0809">Transit peptide</keyword>
<dbReference type="EC" id="1.13.11.51" evidence="13"/>
<dbReference type="GO" id="GO:0045549">
    <property type="term" value="F:9-cis-epoxycarotenoid dioxygenase activity"/>
    <property type="evidence" value="ECO:0007669"/>
    <property type="project" value="UniProtKB-EC"/>
</dbReference>
<keyword evidence="9" id="KW-0560">Oxidoreductase</keyword>
<evidence type="ECO:0000313" key="16">
    <source>
        <dbReference type="EMBL" id="PHT86993.1"/>
    </source>
</evidence>
<evidence type="ECO:0000256" key="1">
    <source>
        <dbReference type="ARBA" id="ARBA00004229"/>
    </source>
</evidence>
<dbReference type="GO" id="GO:0009688">
    <property type="term" value="P:abscisic acid biosynthetic process"/>
    <property type="evidence" value="ECO:0007669"/>
    <property type="project" value="UniProtKB-KW"/>
</dbReference>
<evidence type="ECO:0000256" key="11">
    <source>
        <dbReference type="ARBA" id="ARBA00035929"/>
    </source>
</evidence>
<dbReference type="STRING" id="4072.A0A2G2ZYD3"/>
<evidence type="ECO:0000256" key="2">
    <source>
        <dbReference type="ARBA" id="ARBA00006787"/>
    </source>
</evidence>
<feature type="binding site" evidence="15">
    <location>
        <position position="120"/>
    </location>
    <ligand>
        <name>Fe cation</name>
        <dbReference type="ChEBI" id="CHEBI:24875"/>
        <note>catalytic</note>
    </ligand>
</feature>
<comment type="catalytic activity">
    <reaction evidence="11">
        <text>9-cis-violaxanthin + O2 = (3S,5R,6S)-5,6-epoxy-3-hydroxy-5,6-dihydro-12'-apo-beta-caroten-12'-al + 2-cis,4-trans-xanthoxin</text>
        <dbReference type="Rhea" id="RHEA:16541"/>
        <dbReference type="ChEBI" id="CHEBI:15379"/>
        <dbReference type="ChEBI" id="CHEBI:32304"/>
        <dbReference type="ChEBI" id="CHEBI:34597"/>
        <dbReference type="ChEBI" id="CHEBI:35305"/>
        <dbReference type="EC" id="1.13.11.51"/>
    </reaction>
</comment>
<evidence type="ECO:0000256" key="9">
    <source>
        <dbReference type="ARBA" id="ARBA00023002"/>
    </source>
</evidence>
<accession>A0A2G2ZYD3</accession>
<keyword evidence="5 15" id="KW-0479">Metal-binding</keyword>